<dbReference type="InterPro" id="IPR051011">
    <property type="entry name" value="Metal_resp_trans_reg"/>
</dbReference>
<keyword evidence="2" id="KW-0238">DNA-binding</keyword>
<dbReference type="Pfam" id="PF12840">
    <property type="entry name" value="HTH_20"/>
    <property type="match status" value="1"/>
</dbReference>
<dbReference type="PANTHER" id="PTHR43132:SF8">
    <property type="entry name" value="HTH-TYPE TRANSCRIPTIONAL REGULATOR KMTR"/>
    <property type="match status" value="1"/>
</dbReference>
<evidence type="ECO:0000256" key="2">
    <source>
        <dbReference type="ARBA" id="ARBA00023125"/>
    </source>
</evidence>
<protein>
    <recommendedName>
        <fullName evidence="8">HTH arsR-type domain-containing protein</fullName>
    </recommendedName>
</protein>
<comment type="caution">
    <text evidence="6">The sequence shown here is derived from an EMBL/GenBank/DDBJ whole genome shotgun (WGS) entry which is preliminary data.</text>
</comment>
<reference evidence="6 7" key="1">
    <citation type="journal article" date="2019" name="Int. J. Syst. Evol. Microbiol.">
        <title>The Global Catalogue of Microorganisms (GCM) 10K type strain sequencing project: providing services to taxonomists for standard genome sequencing and annotation.</title>
        <authorList>
            <consortium name="The Broad Institute Genomics Platform"/>
            <consortium name="The Broad Institute Genome Sequencing Center for Infectious Disease"/>
            <person name="Wu L."/>
            <person name="Ma J."/>
        </authorList>
    </citation>
    <scope>NUCLEOTIDE SEQUENCE [LARGE SCALE GENOMIC DNA]</scope>
    <source>
        <strain evidence="6 7">JCM 6921</strain>
    </source>
</reference>
<organism evidence="6 7">
    <name type="scientific">Streptomyces glaucosporus</name>
    <dbReference type="NCBI Taxonomy" id="284044"/>
    <lineage>
        <taxon>Bacteria</taxon>
        <taxon>Bacillati</taxon>
        <taxon>Actinomycetota</taxon>
        <taxon>Actinomycetes</taxon>
        <taxon>Kitasatosporales</taxon>
        <taxon>Streptomycetaceae</taxon>
        <taxon>Streptomyces</taxon>
    </lineage>
</organism>
<dbReference type="SMART" id="SM00418">
    <property type="entry name" value="HTH_ARSR"/>
    <property type="match status" value="1"/>
</dbReference>
<dbReference type="InterPro" id="IPR012318">
    <property type="entry name" value="HTH_CRP"/>
</dbReference>
<dbReference type="Gene3D" id="1.10.10.10">
    <property type="entry name" value="Winged helix-like DNA-binding domain superfamily/Winged helix DNA-binding domain"/>
    <property type="match status" value="1"/>
</dbReference>
<dbReference type="InterPro" id="IPR001845">
    <property type="entry name" value="HTH_ArsR_DNA-bd_dom"/>
</dbReference>
<keyword evidence="3" id="KW-0804">Transcription</keyword>
<name>A0ABN3I0H6_9ACTN</name>
<sequence length="345" mass="37130">MIEIPLRKSEHGVVRIASSRLWEIFGSIGLLSSHRGFVPWPYANWAKAARSSLNRTGTAIPGWLVHLYRACGGTLPSFLSVAPSRLRDDLEEEIALLRAVSPARVQAELEQWFSQGIPAEVRPIHSDPEARIAELCAFLPQYWQAALEPFTASLRAATEEEILLRARILATQGTEELFGSLHGRLSWCGEVLRLDVGTARTKVSDVSRLVIVPLLFGRGASFFTSALDGSVALSYQAKSAAVLVGNAPPDRRAGVPVRGDRLEILLGRSRAGVVRGLAAPTTTSALAATLGLAPSTVSEHLTSLVAAGLVQRRRTGVRVLYELDGSGAALLDYLDNQGSTPAGRR</sequence>
<keyword evidence="7" id="KW-1185">Reference proteome</keyword>
<evidence type="ECO:0000259" key="4">
    <source>
        <dbReference type="SMART" id="SM00418"/>
    </source>
</evidence>
<dbReference type="SMART" id="SM00419">
    <property type="entry name" value="HTH_CRP"/>
    <property type="match status" value="1"/>
</dbReference>
<proteinExistence type="predicted"/>
<evidence type="ECO:0000313" key="6">
    <source>
        <dbReference type="EMBL" id="GAA2391463.1"/>
    </source>
</evidence>
<evidence type="ECO:0000256" key="1">
    <source>
        <dbReference type="ARBA" id="ARBA00023015"/>
    </source>
</evidence>
<dbReference type="SUPFAM" id="SSF46785">
    <property type="entry name" value="Winged helix' DNA-binding domain"/>
    <property type="match status" value="1"/>
</dbReference>
<evidence type="ECO:0000256" key="3">
    <source>
        <dbReference type="ARBA" id="ARBA00023163"/>
    </source>
</evidence>
<dbReference type="InterPro" id="IPR011991">
    <property type="entry name" value="ArsR-like_HTH"/>
</dbReference>
<evidence type="ECO:0000259" key="5">
    <source>
        <dbReference type="SMART" id="SM00419"/>
    </source>
</evidence>
<dbReference type="InterPro" id="IPR036390">
    <property type="entry name" value="WH_DNA-bd_sf"/>
</dbReference>
<evidence type="ECO:0000313" key="7">
    <source>
        <dbReference type="Proteomes" id="UP001500058"/>
    </source>
</evidence>
<dbReference type="InterPro" id="IPR036388">
    <property type="entry name" value="WH-like_DNA-bd_sf"/>
</dbReference>
<accession>A0ABN3I0H6</accession>
<dbReference type="EMBL" id="BAAATJ010000004">
    <property type="protein sequence ID" value="GAA2391463.1"/>
    <property type="molecule type" value="Genomic_DNA"/>
</dbReference>
<feature type="domain" description="HTH arsR-type" evidence="4">
    <location>
        <begin position="260"/>
        <end position="336"/>
    </location>
</feature>
<keyword evidence="1" id="KW-0805">Transcription regulation</keyword>
<dbReference type="PANTHER" id="PTHR43132">
    <property type="entry name" value="ARSENICAL RESISTANCE OPERON REPRESSOR ARSR-RELATED"/>
    <property type="match status" value="1"/>
</dbReference>
<feature type="domain" description="HTH crp-type" evidence="5">
    <location>
        <begin position="273"/>
        <end position="321"/>
    </location>
</feature>
<gene>
    <name evidence="6" type="ORF">GCM10010420_14480</name>
</gene>
<dbReference type="Proteomes" id="UP001500058">
    <property type="component" value="Unassembled WGS sequence"/>
</dbReference>
<dbReference type="CDD" id="cd00090">
    <property type="entry name" value="HTH_ARSR"/>
    <property type="match status" value="1"/>
</dbReference>
<evidence type="ECO:0008006" key="8">
    <source>
        <dbReference type="Google" id="ProtNLM"/>
    </source>
</evidence>